<gene>
    <name evidence="3" type="ORF">BGE01nite_11570</name>
</gene>
<dbReference type="PANTHER" id="PTHR42942:SF1">
    <property type="entry name" value="ALKYLTRANSFERASE-LIKE PROTEIN 1"/>
    <property type="match status" value="1"/>
</dbReference>
<evidence type="ECO:0000313" key="4">
    <source>
        <dbReference type="Proteomes" id="UP000321577"/>
    </source>
</evidence>
<evidence type="ECO:0000313" key="3">
    <source>
        <dbReference type="EMBL" id="GEP41866.1"/>
    </source>
</evidence>
<dbReference type="GO" id="GO:0006281">
    <property type="term" value="P:DNA repair"/>
    <property type="evidence" value="ECO:0007669"/>
    <property type="project" value="InterPro"/>
</dbReference>
<name>A0A512M568_9BACT</name>
<proteinExistence type="predicted"/>
<dbReference type="InterPro" id="IPR036217">
    <property type="entry name" value="MethylDNA_cys_MeTrfase_DNAb"/>
</dbReference>
<dbReference type="RefSeq" id="WP_146849358.1">
    <property type="nucleotide sequence ID" value="NZ_BKAG01000006.1"/>
</dbReference>
<evidence type="ECO:0000259" key="2">
    <source>
        <dbReference type="Pfam" id="PF01035"/>
    </source>
</evidence>
<evidence type="ECO:0000256" key="1">
    <source>
        <dbReference type="ARBA" id="ARBA00022763"/>
    </source>
</evidence>
<dbReference type="AlphaFoldDB" id="A0A512M568"/>
<feature type="domain" description="Methylated-DNA-[protein]-cysteine S-methyltransferase DNA binding" evidence="2">
    <location>
        <begin position="13"/>
        <end position="92"/>
    </location>
</feature>
<dbReference type="EMBL" id="BKAG01000006">
    <property type="protein sequence ID" value="GEP41866.1"/>
    <property type="molecule type" value="Genomic_DNA"/>
</dbReference>
<dbReference type="PANTHER" id="PTHR42942">
    <property type="entry name" value="6-O-METHYLGUANINE DNA METHYLTRANSFERASE"/>
    <property type="match status" value="1"/>
</dbReference>
<reference evidence="3 4" key="1">
    <citation type="submission" date="2019-07" db="EMBL/GenBank/DDBJ databases">
        <title>Whole genome shotgun sequence of Brevifollis gellanilyticus NBRC 108608.</title>
        <authorList>
            <person name="Hosoyama A."/>
            <person name="Uohara A."/>
            <person name="Ohji S."/>
            <person name="Ichikawa N."/>
        </authorList>
    </citation>
    <scope>NUCLEOTIDE SEQUENCE [LARGE SCALE GENOMIC DNA]</scope>
    <source>
        <strain evidence="3 4">NBRC 108608</strain>
    </source>
</reference>
<dbReference type="InterPro" id="IPR014048">
    <property type="entry name" value="MethylDNA_cys_MeTrfase_DNA-bd"/>
</dbReference>
<keyword evidence="1" id="KW-0227">DNA damage</keyword>
<dbReference type="SUPFAM" id="SSF46767">
    <property type="entry name" value="Methylated DNA-protein cysteine methyltransferase, C-terminal domain"/>
    <property type="match status" value="1"/>
</dbReference>
<dbReference type="Proteomes" id="UP000321577">
    <property type="component" value="Unassembled WGS sequence"/>
</dbReference>
<dbReference type="GO" id="GO:0003824">
    <property type="term" value="F:catalytic activity"/>
    <property type="evidence" value="ECO:0007669"/>
    <property type="project" value="InterPro"/>
</dbReference>
<protein>
    <recommendedName>
        <fullName evidence="2">Methylated-DNA-[protein]-cysteine S-methyltransferase DNA binding domain-containing protein</fullName>
    </recommendedName>
</protein>
<dbReference type="Pfam" id="PF01035">
    <property type="entry name" value="DNA_binding_1"/>
    <property type="match status" value="1"/>
</dbReference>
<dbReference type="OrthoDB" id="9789813at2"/>
<accession>A0A512M568</accession>
<organism evidence="3 4">
    <name type="scientific">Brevifollis gellanilyticus</name>
    <dbReference type="NCBI Taxonomy" id="748831"/>
    <lineage>
        <taxon>Bacteria</taxon>
        <taxon>Pseudomonadati</taxon>
        <taxon>Verrucomicrobiota</taxon>
        <taxon>Verrucomicrobiia</taxon>
        <taxon>Verrucomicrobiales</taxon>
        <taxon>Verrucomicrobiaceae</taxon>
    </lineage>
</organism>
<dbReference type="Gene3D" id="1.10.10.10">
    <property type="entry name" value="Winged helix-like DNA-binding domain superfamily/Winged helix DNA-binding domain"/>
    <property type="match status" value="1"/>
</dbReference>
<dbReference type="CDD" id="cd06445">
    <property type="entry name" value="ATase"/>
    <property type="match status" value="1"/>
</dbReference>
<dbReference type="InterPro" id="IPR052520">
    <property type="entry name" value="ATL_DNA_repair"/>
</dbReference>
<keyword evidence="4" id="KW-1185">Reference proteome</keyword>
<sequence length="126" mass="14268">MAKAPSKAFTRIRAEVIRLVGLIPEGKFTTYGSIAVHMNVVARHVATVMSHLTLEESKALPWHRVVSADARISPNMNPETAKKQRRRLKAEGMKINAEGYIQNTDEHFHVVGPRREIRWSEVKDEA</sequence>
<comment type="caution">
    <text evidence="3">The sequence shown here is derived from an EMBL/GenBank/DDBJ whole genome shotgun (WGS) entry which is preliminary data.</text>
</comment>
<dbReference type="InterPro" id="IPR036388">
    <property type="entry name" value="WH-like_DNA-bd_sf"/>
</dbReference>